<proteinExistence type="inferred from homology"/>
<dbReference type="InterPro" id="IPR051446">
    <property type="entry name" value="HTH_trans_reg/aminotransferase"/>
</dbReference>
<accession>A0ABY3ERM3</accession>
<protein>
    <submittedName>
        <fullName evidence="8">PLP-dependent aminotransferase family protein</fullName>
    </submittedName>
</protein>
<dbReference type="InterPro" id="IPR000524">
    <property type="entry name" value="Tscrpt_reg_HTH_GntR"/>
</dbReference>
<evidence type="ECO:0000313" key="9">
    <source>
        <dbReference type="Proteomes" id="UP000318943"/>
    </source>
</evidence>
<dbReference type="SUPFAM" id="SSF46785">
    <property type="entry name" value="Winged helix' DNA-binding domain"/>
    <property type="match status" value="1"/>
</dbReference>
<comment type="caution">
    <text evidence="8">The sequence shown here is derived from an EMBL/GenBank/DDBJ whole genome shotgun (WGS) entry which is preliminary data.</text>
</comment>
<keyword evidence="3" id="KW-0805">Transcription regulation</keyword>
<feature type="compositionally biased region" description="Basic and acidic residues" evidence="6">
    <location>
        <begin position="486"/>
        <end position="500"/>
    </location>
</feature>
<dbReference type="GO" id="GO:0008483">
    <property type="term" value="F:transaminase activity"/>
    <property type="evidence" value="ECO:0007669"/>
    <property type="project" value="UniProtKB-KW"/>
</dbReference>
<evidence type="ECO:0000256" key="5">
    <source>
        <dbReference type="ARBA" id="ARBA00023163"/>
    </source>
</evidence>
<dbReference type="PANTHER" id="PTHR46577:SF1">
    <property type="entry name" value="HTH-TYPE TRANSCRIPTIONAL REGULATORY PROTEIN GABR"/>
    <property type="match status" value="1"/>
</dbReference>
<dbReference type="InterPro" id="IPR015421">
    <property type="entry name" value="PyrdxlP-dep_Trfase_major"/>
</dbReference>
<dbReference type="InterPro" id="IPR036390">
    <property type="entry name" value="WH_DNA-bd_sf"/>
</dbReference>
<dbReference type="Gene3D" id="1.10.10.10">
    <property type="entry name" value="Winged helix-like DNA-binding domain superfamily/Winged helix DNA-binding domain"/>
    <property type="match status" value="1"/>
</dbReference>
<dbReference type="SMART" id="SM00345">
    <property type="entry name" value="HTH_GNTR"/>
    <property type="match status" value="1"/>
</dbReference>
<dbReference type="PROSITE" id="PS50949">
    <property type="entry name" value="HTH_GNTR"/>
    <property type="match status" value="1"/>
</dbReference>
<reference evidence="8 9" key="1">
    <citation type="submission" date="2019-05" db="EMBL/GenBank/DDBJ databases">
        <title>Whole genome sequence analysis of Cupriavidus campinensis S14E4C strain.</title>
        <authorList>
            <person name="Abbaszade G."/>
            <person name="Szabo A."/>
            <person name="Toumi M."/>
            <person name="Toth E."/>
        </authorList>
    </citation>
    <scope>NUCLEOTIDE SEQUENCE [LARGE SCALE GENOMIC DNA]</scope>
    <source>
        <strain evidence="8 9">S14E4C</strain>
    </source>
</reference>
<evidence type="ECO:0000256" key="2">
    <source>
        <dbReference type="ARBA" id="ARBA00022898"/>
    </source>
</evidence>
<dbReference type="InterPro" id="IPR036388">
    <property type="entry name" value="WH-like_DNA-bd_sf"/>
</dbReference>
<evidence type="ECO:0000256" key="6">
    <source>
        <dbReference type="SAM" id="MobiDB-lite"/>
    </source>
</evidence>
<dbReference type="CDD" id="cd07377">
    <property type="entry name" value="WHTH_GntR"/>
    <property type="match status" value="1"/>
</dbReference>
<dbReference type="InterPro" id="IPR004839">
    <property type="entry name" value="Aminotransferase_I/II_large"/>
</dbReference>
<keyword evidence="8" id="KW-0032">Aminotransferase</keyword>
<organism evidence="8 9">
    <name type="scientific">Cupriavidus campinensis</name>
    <dbReference type="NCBI Taxonomy" id="151783"/>
    <lineage>
        <taxon>Bacteria</taxon>
        <taxon>Pseudomonadati</taxon>
        <taxon>Pseudomonadota</taxon>
        <taxon>Betaproteobacteria</taxon>
        <taxon>Burkholderiales</taxon>
        <taxon>Burkholderiaceae</taxon>
        <taxon>Cupriavidus</taxon>
    </lineage>
</organism>
<comment type="similarity">
    <text evidence="1">In the C-terminal section; belongs to the class-I pyridoxal-phosphate-dependent aminotransferase family.</text>
</comment>
<dbReference type="Proteomes" id="UP000318943">
    <property type="component" value="Unassembled WGS sequence"/>
</dbReference>
<feature type="region of interest" description="Disordered" evidence="6">
    <location>
        <begin position="473"/>
        <end position="500"/>
    </location>
</feature>
<dbReference type="PANTHER" id="PTHR46577">
    <property type="entry name" value="HTH-TYPE TRANSCRIPTIONAL REGULATORY PROTEIN GABR"/>
    <property type="match status" value="1"/>
</dbReference>
<keyword evidence="4" id="KW-0238">DNA-binding</keyword>
<evidence type="ECO:0000259" key="7">
    <source>
        <dbReference type="PROSITE" id="PS50949"/>
    </source>
</evidence>
<keyword evidence="9" id="KW-1185">Reference proteome</keyword>
<dbReference type="SUPFAM" id="SSF53383">
    <property type="entry name" value="PLP-dependent transferases"/>
    <property type="match status" value="1"/>
</dbReference>
<evidence type="ECO:0000313" key="8">
    <source>
        <dbReference type="EMBL" id="TSP13268.1"/>
    </source>
</evidence>
<keyword evidence="2" id="KW-0663">Pyridoxal phosphate</keyword>
<name>A0ABY3ERM3_9BURK</name>
<dbReference type="InterPro" id="IPR015424">
    <property type="entry name" value="PyrdxlP-dep_Trfase"/>
</dbReference>
<keyword evidence="5" id="KW-0804">Transcription</keyword>
<dbReference type="Gene3D" id="3.40.640.10">
    <property type="entry name" value="Type I PLP-dependent aspartate aminotransferase-like (Major domain)"/>
    <property type="match status" value="1"/>
</dbReference>
<keyword evidence="8" id="KW-0808">Transferase</keyword>
<dbReference type="Pfam" id="PF00392">
    <property type="entry name" value="GntR"/>
    <property type="match status" value="1"/>
</dbReference>
<evidence type="ECO:0000256" key="1">
    <source>
        <dbReference type="ARBA" id="ARBA00005384"/>
    </source>
</evidence>
<dbReference type="EMBL" id="VCIZ01000003">
    <property type="protein sequence ID" value="TSP13268.1"/>
    <property type="molecule type" value="Genomic_DNA"/>
</dbReference>
<evidence type="ECO:0000256" key="4">
    <source>
        <dbReference type="ARBA" id="ARBA00023125"/>
    </source>
</evidence>
<dbReference type="Pfam" id="PF00155">
    <property type="entry name" value="Aminotran_1_2"/>
    <property type="match status" value="1"/>
</dbReference>
<gene>
    <name evidence="8" type="ORF">FGG12_06320</name>
</gene>
<dbReference type="CDD" id="cd00609">
    <property type="entry name" value="AAT_like"/>
    <property type="match status" value="1"/>
</dbReference>
<evidence type="ECO:0000256" key="3">
    <source>
        <dbReference type="ARBA" id="ARBA00023015"/>
    </source>
</evidence>
<sequence>MDSRLQIRLDRNAKLPLSEQIRLSIARAIDSGVLTPGTRLPSWQDLAARLGVARGTVQAAYERLSDAQIIETFGARGTRVAPRPRVPVAQPKAPRPGSFMSTYLQMNTGPAVFQVGIPALEGLPDRLFARARSSNLLKTGTFSSLIYPDPRGELALRREIASYLAISRNLHCLPDQVFITSGYISGLGLALRVLGLDGKKAWMEEPGFIVTRKALELARLTAVPVPVDAEGINVEYGIERAPDAALAVVTPGQQAPLGSTLSLTRRLQLLEWAAASDAWIIEDDYLSELQLDGRAAPALASLSGAGRVIHIGTFSKTISPALRLGFVVAPAELITPFSEVTATLAPAPTPIIQLATAQFMRDGHYIRRIRRLKRLYSTQREALCEQLRLRDAAWTAAGLAILLRLPDGAPDTRIAREAMDFGMAPSPLSKWFATPSPAASGLLLGVATAPEAEVGASCRRLFEIIDRSCQSPLARDRRQKQGNRGTEQDKILEQELTRHR</sequence>
<feature type="domain" description="HTH gntR-type" evidence="7">
    <location>
        <begin position="15"/>
        <end position="83"/>
    </location>
</feature>